<comment type="caution">
    <text evidence="1">The sequence shown here is derived from an EMBL/GenBank/DDBJ whole genome shotgun (WGS) entry which is preliminary data.</text>
</comment>
<evidence type="ECO:0000313" key="1">
    <source>
        <dbReference type="EMBL" id="TGY96679.1"/>
    </source>
</evidence>
<sequence>MKTEEKKIICNCCKKTIREENGIPREEFLHVEKEWGYFSGKDGERQEFDICEACYDKWVKSFQIPVQTIEVTELV</sequence>
<dbReference type="Proteomes" id="UP000304953">
    <property type="component" value="Unassembled WGS sequence"/>
</dbReference>
<accession>A0AC61RXE6</accession>
<organism evidence="1 2">
    <name type="scientific">Petralouisia muris</name>
    <dbReference type="NCBI Taxonomy" id="3032872"/>
    <lineage>
        <taxon>Bacteria</taxon>
        <taxon>Bacillati</taxon>
        <taxon>Bacillota</taxon>
        <taxon>Clostridia</taxon>
        <taxon>Lachnospirales</taxon>
        <taxon>Lachnospiraceae</taxon>
        <taxon>Petralouisia</taxon>
    </lineage>
</organism>
<evidence type="ECO:0000313" key="2">
    <source>
        <dbReference type="Proteomes" id="UP000304953"/>
    </source>
</evidence>
<name>A0AC61RXE6_9FIRM</name>
<keyword evidence="2" id="KW-1185">Reference proteome</keyword>
<gene>
    <name evidence="1" type="ORF">E5329_08955</name>
</gene>
<dbReference type="EMBL" id="SRYA01000014">
    <property type="protein sequence ID" value="TGY96679.1"/>
    <property type="molecule type" value="Genomic_DNA"/>
</dbReference>
<protein>
    <submittedName>
        <fullName evidence="1">Uncharacterized protein</fullName>
    </submittedName>
</protein>
<proteinExistence type="predicted"/>
<reference evidence="1" key="1">
    <citation type="submission" date="2019-04" db="EMBL/GenBank/DDBJ databases">
        <title>Microbes associate with the intestines of laboratory mice.</title>
        <authorList>
            <person name="Navarre W."/>
            <person name="Wong E."/>
            <person name="Huang K."/>
            <person name="Tropini C."/>
            <person name="Ng K."/>
            <person name="Yu B."/>
        </authorList>
    </citation>
    <scope>NUCLEOTIDE SEQUENCE</scope>
    <source>
        <strain evidence="1">NM01_1-7b</strain>
    </source>
</reference>